<dbReference type="AlphaFoldDB" id="A0AAY4B1L7"/>
<evidence type="ECO:0000256" key="22">
    <source>
        <dbReference type="PROSITE-ProRule" id="PRU00175"/>
    </source>
</evidence>
<keyword evidence="27" id="KW-1185">Reference proteome</keyword>
<evidence type="ECO:0000256" key="6">
    <source>
        <dbReference type="ARBA" id="ARBA00022553"/>
    </source>
</evidence>
<comment type="function">
    <text evidence="17">E3 ubiquitin-protein ligase which promotes polyubiquitination and degradation by the proteasome pathway of ZIC2.</text>
</comment>
<name>A0AAY4B1L7_9TELE</name>
<dbReference type="GeneTree" id="ENSGT00950000182909"/>
<evidence type="ECO:0000256" key="17">
    <source>
        <dbReference type="ARBA" id="ARBA00058659"/>
    </source>
</evidence>
<protein>
    <recommendedName>
        <fullName evidence="19">E3 ubiquitin-protein ligase RNF180</fullName>
        <ecNumber evidence="5">2.3.2.27</ecNumber>
    </recommendedName>
    <alternativeName>
        <fullName evidence="21">RING finger protein 180</fullName>
    </alternativeName>
    <alternativeName>
        <fullName evidence="20">RING-type E3 ubiquitin transferase RNF180</fullName>
    </alternativeName>
</protein>
<feature type="transmembrane region" description="Helical" evidence="24">
    <location>
        <begin position="466"/>
        <end position="488"/>
    </location>
</feature>
<dbReference type="InterPro" id="IPR045790">
    <property type="entry name" value="RNF180_C"/>
</dbReference>
<comment type="subcellular location">
    <subcellularLocation>
        <location evidence="3">Endoplasmic reticulum membrane</location>
        <topology evidence="3">Single-pass membrane protein</topology>
    </subcellularLocation>
    <subcellularLocation>
        <location evidence="2">Nucleus envelope</location>
    </subcellularLocation>
</comment>
<evidence type="ECO:0000256" key="13">
    <source>
        <dbReference type="ARBA" id="ARBA00022833"/>
    </source>
</evidence>
<dbReference type="GO" id="GO:0000209">
    <property type="term" value="P:protein polyubiquitination"/>
    <property type="evidence" value="ECO:0007669"/>
    <property type="project" value="InterPro"/>
</dbReference>
<dbReference type="PROSITE" id="PS50089">
    <property type="entry name" value="ZF_RING_2"/>
    <property type="match status" value="1"/>
</dbReference>
<dbReference type="CDD" id="cd16554">
    <property type="entry name" value="RING-HC_RNF180"/>
    <property type="match status" value="1"/>
</dbReference>
<keyword evidence="6" id="KW-0597">Phosphoprotein</keyword>
<dbReference type="EC" id="2.3.2.27" evidence="5"/>
<evidence type="ECO:0000259" key="25">
    <source>
        <dbReference type="PROSITE" id="PS50089"/>
    </source>
</evidence>
<reference evidence="26" key="2">
    <citation type="submission" date="2025-08" db="UniProtKB">
        <authorList>
            <consortium name="Ensembl"/>
        </authorList>
    </citation>
    <scope>IDENTIFICATION</scope>
</reference>
<keyword evidence="11" id="KW-0833">Ubl conjugation pathway</keyword>
<dbReference type="GO" id="GO:0061630">
    <property type="term" value="F:ubiquitin protein ligase activity"/>
    <property type="evidence" value="ECO:0007669"/>
    <property type="project" value="UniProtKB-EC"/>
</dbReference>
<keyword evidence="7" id="KW-0808">Transferase</keyword>
<evidence type="ECO:0000256" key="21">
    <source>
        <dbReference type="ARBA" id="ARBA00080502"/>
    </source>
</evidence>
<gene>
    <name evidence="26" type="primary">RNF180</name>
</gene>
<dbReference type="GO" id="GO:0008270">
    <property type="term" value="F:zinc ion binding"/>
    <property type="evidence" value="ECO:0007669"/>
    <property type="project" value="UniProtKB-KW"/>
</dbReference>
<dbReference type="Pfam" id="PF19332">
    <property type="entry name" value="RNF180_C"/>
    <property type="match status" value="1"/>
</dbReference>
<evidence type="ECO:0000256" key="11">
    <source>
        <dbReference type="ARBA" id="ARBA00022786"/>
    </source>
</evidence>
<dbReference type="SMART" id="SM00184">
    <property type="entry name" value="RING"/>
    <property type="match status" value="1"/>
</dbReference>
<dbReference type="GO" id="GO:0042415">
    <property type="term" value="P:norepinephrine metabolic process"/>
    <property type="evidence" value="ECO:0007669"/>
    <property type="project" value="TreeGrafter"/>
</dbReference>
<evidence type="ECO:0000256" key="20">
    <source>
        <dbReference type="ARBA" id="ARBA00079826"/>
    </source>
</evidence>
<dbReference type="SUPFAM" id="SSF57850">
    <property type="entry name" value="RING/U-box"/>
    <property type="match status" value="1"/>
</dbReference>
<dbReference type="InterPro" id="IPR001841">
    <property type="entry name" value="Znf_RING"/>
</dbReference>
<dbReference type="Gene3D" id="3.30.40.10">
    <property type="entry name" value="Zinc/RING finger domain, C3HC4 (zinc finger)"/>
    <property type="match status" value="1"/>
</dbReference>
<proteinExistence type="predicted"/>
<dbReference type="PANTHER" id="PTHR46717">
    <property type="entry name" value="E3 UBIQUITIN-PROTEIN LIGASE RNF180"/>
    <property type="match status" value="1"/>
</dbReference>
<evidence type="ECO:0000256" key="23">
    <source>
        <dbReference type="SAM" id="MobiDB-lite"/>
    </source>
</evidence>
<keyword evidence="15 24" id="KW-0472">Membrane</keyword>
<keyword evidence="12" id="KW-0256">Endoplasmic reticulum</keyword>
<keyword evidence="10 22" id="KW-0863">Zinc-finger</keyword>
<feature type="compositionally biased region" description="Basic residues" evidence="23">
    <location>
        <begin position="286"/>
        <end position="303"/>
    </location>
</feature>
<accession>A0AAY4B1L7</accession>
<evidence type="ECO:0000256" key="10">
    <source>
        <dbReference type="ARBA" id="ARBA00022771"/>
    </source>
</evidence>
<evidence type="ECO:0000256" key="3">
    <source>
        <dbReference type="ARBA" id="ARBA00004389"/>
    </source>
</evidence>
<dbReference type="PANTHER" id="PTHR46717:SF1">
    <property type="entry name" value="E3 UBIQUITIN-PROTEIN LIGASE RNF180"/>
    <property type="match status" value="1"/>
</dbReference>
<evidence type="ECO:0000313" key="26">
    <source>
        <dbReference type="Ensembl" id="ENSDCDP00010013631.1"/>
    </source>
</evidence>
<dbReference type="GO" id="GO:0032436">
    <property type="term" value="P:positive regulation of proteasomal ubiquitin-dependent protein catabolic process"/>
    <property type="evidence" value="ECO:0007669"/>
    <property type="project" value="TreeGrafter"/>
</dbReference>
<evidence type="ECO:0000256" key="1">
    <source>
        <dbReference type="ARBA" id="ARBA00000900"/>
    </source>
</evidence>
<evidence type="ECO:0000256" key="12">
    <source>
        <dbReference type="ARBA" id="ARBA00022824"/>
    </source>
</evidence>
<feature type="domain" description="RING-type" evidence="25">
    <location>
        <begin position="332"/>
        <end position="374"/>
    </location>
</feature>
<reference evidence="26" key="3">
    <citation type="submission" date="2025-09" db="UniProtKB">
        <authorList>
            <consortium name="Ensembl"/>
        </authorList>
    </citation>
    <scope>IDENTIFICATION</scope>
</reference>
<dbReference type="GO" id="GO:0031624">
    <property type="term" value="F:ubiquitin conjugating enzyme binding"/>
    <property type="evidence" value="ECO:0007669"/>
    <property type="project" value="TreeGrafter"/>
</dbReference>
<dbReference type="GO" id="GO:0005635">
    <property type="term" value="C:nuclear envelope"/>
    <property type="evidence" value="ECO:0007669"/>
    <property type="project" value="UniProtKB-SubCell"/>
</dbReference>
<dbReference type="Pfam" id="PF13639">
    <property type="entry name" value="zf-RING_2"/>
    <property type="match status" value="1"/>
</dbReference>
<evidence type="ECO:0000256" key="8">
    <source>
        <dbReference type="ARBA" id="ARBA00022692"/>
    </source>
</evidence>
<evidence type="ECO:0000256" key="2">
    <source>
        <dbReference type="ARBA" id="ARBA00004259"/>
    </source>
</evidence>
<keyword evidence="13" id="KW-0862">Zinc</keyword>
<dbReference type="GO" id="GO:0005789">
    <property type="term" value="C:endoplasmic reticulum membrane"/>
    <property type="evidence" value="ECO:0007669"/>
    <property type="project" value="UniProtKB-SubCell"/>
</dbReference>
<comment type="subunit">
    <text evidence="18">Interacts with ZIC2.</text>
</comment>
<feature type="region of interest" description="Disordered" evidence="23">
    <location>
        <begin position="117"/>
        <end position="140"/>
    </location>
</feature>
<evidence type="ECO:0000256" key="15">
    <source>
        <dbReference type="ARBA" id="ARBA00023136"/>
    </source>
</evidence>
<feature type="region of interest" description="Disordered" evidence="23">
    <location>
        <begin position="201"/>
        <end position="322"/>
    </location>
</feature>
<keyword evidence="14 24" id="KW-1133">Transmembrane helix</keyword>
<evidence type="ECO:0000256" key="5">
    <source>
        <dbReference type="ARBA" id="ARBA00012483"/>
    </source>
</evidence>
<keyword evidence="16" id="KW-0539">Nucleus</keyword>
<feature type="compositionally biased region" description="Low complexity" evidence="23">
    <location>
        <begin position="269"/>
        <end position="280"/>
    </location>
</feature>
<comment type="catalytic activity">
    <reaction evidence="1">
        <text>S-ubiquitinyl-[E2 ubiquitin-conjugating enzyme]-L-cysteine + [acceptor protein]-L-lysine = [E2 ubiquitin-conjugating enzyme]-L-cysteine + N(6)-ubiquitinyl-[acceptor protein]-L-lysine.</text>
        <dbReference type="EC" id="2.3.2.27"/>
    </reaction>
</comment>
<evidence type="ECO:0000256" key="24">
    <source>
        <dbReference type="SAM" id="Phobius"/>
    </source>
</evidence>
<dbReference type="InterPro" id="IPR033263">
    <property type="entry name" value="RNF180"/>
</dbReference>
<evidence type="ECO:0000256" key="7">
    <source>
        <dbReference type="ARBA" id="ARBA00022679"/>
    </source>
</evidence>
<dbReference type="InterPro" id="IPR017907">
    <property type="entry name" value="Znf_RING_CS"/>
</dbReference>
<evidence type="ECO:0000256" key="14">
    <source>
        <dbReference type="ARBA" id="ARBA00022989"/>
    </source>
</evidence>
<dbReference type="InterPro" id="IPR013083">
    <property type="entry name" value="Znf_RING/FYVE/PHD"/>
</dbReference>
<evidence type="ECO:0000256" key="4">
    <source>
        <dbReference type="ARBA" id="ARBA00004906"/>
    </source>
</evidence>
<dbReference type="Ensembl" id="ENSDCDT00010014382.1">
    <property type="protein sequence ID" value="ENSDCDP00010013631.1"/>
    <property type="gene ID" value="ENSDCDG00010006244.1"/>
</dbReference>
<evidence type="ECO:0000256" key="19">
    <source>
        <dbReference type="ARBA" id="ARBA00067421"/>
    </source>
</evidence>
<dbReference type="FunFam" id="3.30.40.10:FF:000316">
    <property type="entry name" value="E3 ubiquitin-protein ligase RNF180"/>
    <property type="match status" value="1"/>
</dbReference>
<evidence type="ECO:0000256" key="16">
    <source>
        <dbReference type="ARBA" id="ARBA00023242"/>
    </source>
</evidence>
<organism evidence="26 27">
    <name type="scientific">Denticeps clupeoides</name>
    <name type="common">denticle herring</name>
    <dbReference type="NCBI Taxonomy" id="299321"/>
    <lineage>
        <taxon>Eukaryota</taxon>
        <taxon>Metazoa</taxon>
        <taxon>Chordata</taxon>
        <taxon>Craniata</taxon>
        <taxon>Vertebrata</taxon>
        <taxon>Euteleostomi</taxon>
        <taxon>Actinopterygii</taxon>
        <taxon>Neopterygii</taxon>
        <taxon>Teleostei</taxon>
        <taxon>Clupei</taxon>
        <taxon>Clupeiformes</taxon>
        <taxon>Denticipitoidei</taxon>
        <taxon>Denticipitidae</taxon>
        <taxon>Denticeps</taxon>
    </lineage>
</organism>
<keyword evidence="8 24" id="KW-0812">Transmembrane</keyword>
<reference evidence="26 27" key="1">
    <citation type="submission" date="2020-06" db="EMBL/GenBank/DDBJ databases">
        <authorList>
            <consortium name="Wellcome Sanger Institute Data Sharing"/>
        </authorList>
    </citation>
    <scope>NUCLEOTIDE SEQUENCE [LARGE SCALE GENOMIC DNA]</scope>
</reference>
<dbReference type="Proteomes" id="UP000694580">
    <property type="component" value="Chromosome 3"/>
</dbReference>
<evidence type="ECO:0000313" key="27">
    <source>
        <dbReference type="Proteomes" id="UP000694580"/>
    </source>
</evidence>
<evidence type="ECO:0000256" key="18">
    <source>
        <dbReference type="ARBA" id="ARBA00062709"/>
    </source>
</evidence>
<comment type="pathway">
    <text evidence="4">Protein modification; protein ubiquitination.</text>
</comment>
<dbReference type="PROSITE" id="PS00518">
    <property type="entry name" value="ZF_RING_1"/>
    <property type="match status" value="1"/>
</dbReference>
<evidence type="ECO:0000256" key="9">
    <source>
        <dbReference type="ARBA" id="ARBA00022723"/>
    </source>
</evidence>
<keyword evidence="9" id="KW-0479">Metal-binding</keyword>
<sequence>MTCTLSPECSVMDKAECSSEDKLTALRCRKCRRCLLDASFLLPVGAVPSGDPATACNVWHVNLDVLPTWIQTAVHQAQWTAGKLSCPHCGARLGGFNFVHCSKCPCGHETTVHLSKSRVDREVKPSPSHSRPARTRAVSEPELAAALPHLRCPGRRPPRGGPGPFRETLRPCQAELHSTALSSSFCSLYCLSCFVDPSLRSPMDRRDGETLVEGSRSPALSEPSNPHHPRATGDTGMENGPSQSEERSVLPGQPPQDSPLAVRRRRSSPARSSSPTSPASDQRLSKKERNRLKSLRRKQRKRERWMASQLGERDFGTGLSSGEDEEGEGYTCAVCLDVYFSPYVCQPCHHVFCEPCLRTLAKNRPTGTPCPLCRTLISHVLFQKELNQIVQTHFPREYLSRKQTFQKVNYSKWPLPRGTKNFPVIWWFQRQAGHGRWWPSPHRMLGLDALELVHVRGWYFNVDIVFYVYFILAFHIFCFLGYCFFLLLTEAPTP</sequence>
<dbReference type="GO" id="GO:0042428">
    <property type="term" value="P:serotonin metabolic process"/>
    <property type="evidence" value="ECO:0007669"/>
    <property type="project" value="TreeGrafter"/>
</dbReference>